<keyword evidence="2 3" id="KW-0812">Transmembrane</keyword>
<keyword evidence="2" id="KW-1133">Transmembrane helix</keyword>
<dbReference type="Proteomes" id="UP000797356">
    <property type="component" value="Chromosome 3"/>
</dbReference>
<dbReference type="PANTHER" id="PTHR36350">
    <property type="entry name" value="TRANSMEMBRANE PROTEIN"/>
    <property type="match status" value="1"/>
</dbReference>
<sequence length="161" mass="17234">MGTAVKGAGSACFHMLTGPAAGPLILACVCAALAYGTKRPGKRAAVLHRSLSIAALHGGEVALERILDAQEARVDEAALQSAADEMGKLLAADPPTISYRELHRVAAKLEMSGREDQAIEMLQNAVKEAEEKKQPHEAHMLEMVLVEMLIYKVPIHLTSPF</sequence>
<evidence type="ECO:0000256" key="2">
    <source>
        <dbReference type="SAM" id="Phobius"/>
    </source>
</evidence>
<feature type="coiled-coil region" evidence="1">
    <location>
        <begin position="112"/>
        <end position="139"/>
    </location>
</feature>
<proteinExistence type="predicted"/>
<reference evidence="3" key="2">
    <citation type="submission" date="2019-07" db="EMBL/GenBank/DDBJ databases">
        <authorList>
            <person name="Yang Y."/>
            <person name="Bocs S."/>
            <person name="Baudouin L."/>
        </authorList>
    </citation>
    <scope>NUCLEOTIDE SEQUENCE</scope>
    <source>
        <tissue evidence="3">Spear leaf of Hainan Tall coconut</tissue>
    </source>
</reference>
<name>A0A8K0MZA2_COCNU</name>
<protein>
    <submittedName>
        <fullName evidence="3">Putative Transmembrane protein</fullName>
    </submittedName>
</protein>
<gene>
    <name evidence="3" type="ORF">COCNU_03G013530</name>
</gene>
<dbReference type="PANTHER" id="PTHR36350:SF3">
    <property type="entry name" value="TRANSMEMBRANE PROTEIN"/>
    <property type="match status" value="1"/>
</dbReference>
<comment type="caution">
    <text evidence="3">The sequence shown here is derived from an EMBL/GenBank/DDBJ whole genome shotgun (WGS) entry which is preliminary data.</text>
</comment>
<accession>A0A8K0MZA2</accession>
<keyword evidence="2" id="KW-0472">Membrane</keyword>
<evidence type="ECO:0000313" key="3">
    <source>
        <dbReference type="EMBL" id="KAG1335234.1"/>
    </source>
</evidence>
<keyword evidence="1" id="KW-0175">Coiled coil</keyword>
<dbReference type="EMBL" id="CM017874">
    <property type="protein sequence ID" value="KAG1335234.1"/>
    <property type="molecule type" value="Genomic_DNA"/>
</dbReference>
<keyword evidence="4" id="KW-1185">Reference proteome</keyword>
<evidence type="ECO:0000256" key="1">
    <source>
        <dbReference type="SAM" id="Coils"/>
    </source>
</evidence>
<dbReference type="PROSITE" id="PS51257">
    <property type="entry name" value="PROKAR_LIPOPROTEIN"/>
    <property type="match status" value="1"/>
</dbReference>
<reference evidence="3" key="1">
    <citation type="journal article" date="2017" name="Gigascience">
        <title>The genome draft of coconut (Cocos nucifera).</title>
        <authorList>
            <person name="Xiao Y."/>
            <person name="Xu P."/>
            <person name="Fan H."/>
            <person name="Baudouin L."/>
            <person name="Xia W."/>
            <person name="Bocs S."/>
            <person name="Xu J."/>
            <person name="Li Q."/>
            <person name="Guo A."/>
            <person name="Zhou L."/>
            <person name="Li J."/>
            <person name="Wu Y."/>
            <person name="Ma Z."/>
            <person name="Armero A."/>
            <person name="Issali A.E."/>
            <person name="Liu N."/>
            <person name="Peng M."/>
            <person name="Yang Y."/>
        </authorList>
    </citation>
    <scope>NUCLEOTIDE SEQUENCE</scope>
    <source>
        <tissue evidence="3">Spear leaf of Hainan Tall coconut</tissue>
    </source>
</reference>
<feature type="transmembrane region" description="Helical" evidence="2">
    <location>
        <begin position="20"/>
        <end position="37"/>
    </location>
</feature>
<evidence type="ECO:0000313" key="4">
    <source>
        <dbReference type="Proteomes" id="UP000797356"/>
    </source>
</evidence>
<dbReference type="OrthoDB" id="1425929at2759"/>
<organism evidence="3 4">
    <name type="scientific">Cocos nucifera</name>
    <name type="common">Coconut palm</name>
    <dbReference type="NCBI Taxonomy" id="13894"/>
    <lineage>
        <taxon>Eukaryota</taxon>
        <taxon>Viridiplantae</taxon>
        <taxon>Streptophyta</taxon>
        <taxon>Embryophyta</taxon>
        <taxon>Tracheophyta</taxon>
        <taxon>Spermatophyta</taxon>
        <taxon>Magnoliopsida</taxon>
        <taxon>Liliopsida</taxon>
        <taxon>Arecaceae</taxon>
        <taxon>Arecoideae</taxon>
        <taxon>Cocoseae</taxon>
        <taxon>Attaleinae</taxon>
        <taxon>Cocos</taxon>
    </lineage>
</organism>
<dbReference type="AlphaFoldDB" id="A0A8K0MZA2"/>